<comment type="similarity">
    <text evidence="1 2">Belongs to the glycosyl hydrolase 31 family.</text>
</comment>
<feature type="domain" description="Glycosyl hydrolase family 31 C-terminal" evidence="5">
    <location>
        <begin position="623"/>
        <end position="718"/>
    </location>
</feature>
<dbReference type="Pfam" id="PF21365">
    <property type="entry name" value="Glyco_hydro_31_3rd"/>
    <property type="match status" value="1"/>
</dbReference>
<keyword evidence="7" id="KW-1185">Reference proteome</keyword>
<evidence type="ECO:0000259" key="3">
    <source>
        <dbReference type="Pfam" id="PF01055"/>
    </source>
</evidence>
<evidence type="ECO:0000259" key="5">
    <source>
        <dbReference type="Pfam" id="PF21365"/>
    </source>
</evidence>
<reference evidence="7" key="1">
    <citation type="submission" date="2019-02" db="EMBL/GenBank/DDBJ databases">
        <title>Draft genome sequence of Muricauda sp. 176CP4-71.</title>
        <authorList>
            <person name="Park J.-S."/>
        </authorList>
    </citation>
    <scope>NUCLEOTIDE SEQUENCE [LARGE SCALE GENOMIC DNA]</scope>
    <source>
        <strain evidence="7">176GS2-150</strain>
    </source>
</reference>
<dbReference type="InterPro" id="IPR033403">
    <property type="entry name" value="DUF5110"/>
</dbReference>
<evidence type="ECO:0000259" key="4">
    <source>
        <dbReference type="Pfam" id="PF17137"/>
    </source>
</evidence>
<dbReference type="InterPro" id="IPR051816">
    <property type="entry name" value="Glycosyl_Hydrolase_31"/>
</dbReference>
<comment type="caution">
    <text evidence="6">The sequence shown here is derived from an EMBL/GenBank/DDBJ whole genome shotgun (WGS) entry which is preliminary data.</text>
</comment>
<evidence type="ECO:0000313" key="7">
    <source>
        <dbReference type="Proteomes" id="UP000292544"/>
    </source>
</evidence>
<dbReference type="RefSeq" id="WP_130567711.1">
    <property type="nucleotide sequence ID" value="NZ_SHLY01000007.1"/>
</dbReference>
<dbReference type="InterPro" id="IPR000322">
    <property type="entry name" value="Glyco_hydro_31_TIM"/>
</dbReference>
<evidence type="ECO:0000256" key="1">
    <source>
        <dbReference type="ARBA" id="ARBA00007806"/>
    </source>
</evidence>
<proteinExistence type="inferred from homology"/>
<evidence type="ECO:0000256" key="2">
    <source>
        <dbReference type="RuleBase" id="RU361185"/>
    </source>
</evidence>
<dbReference type="SUPFAM" id="SSF51445">
    <property type="entry name" value="(Trans)glycosidases"/>
    <property type="match status" value="1"/>
</dbReference>
<dbReference type="SUPFAM" id="SSF51011">
    <property type="entry name" value="Glycosyl hydrolase domain"/>
    <property type="match status" value="1"/>
</dbReference>
<dbReference type="Pfam" id="PF01055">
    <property type="entry name" value="Glyco_hydro_31_2nd"/>
    <property type="match status" value="1"/>
</dbReference>
<dbReference type="InterPro" id="IPR011013">
    <property type="entry name" value="Gal_mutarotase_sf_dom"/>
</dbReference>
<dbReference type="PANTHER" id="PTHR43863:SF2">
    <property type="entry name" value="MALTASE-GLUCOAMYLASE"/>
    <property type="match status" value="1"/>
</dbReference>
<dbReference type="Gene3D" id="2.60.40.1760">
    <property type="entry name" value="glycosyl hydrolase (family 31)"/>
    <property type="match status" value="1"/>
</dbReference>
<evidence type="ECO:0000313" key="6">
    <source>
        <dbReference type="EMBL" id="TAA41821.1"/>
    </source>
</evidence>
<dbReference type="PANTHER" id="PTHR43863">
    <property type="entry name" value="HYDROLASE, PUTATIVE (AFU_ORTHOLOGUE AFUA_1G03140)-RELATED"/>
    <property type="match status" value="1"/>
</dbReference>
<dbReference type="EMBL" id="SHLY01000007">
    <property type="protein sequence ID" value="TAA41821.1"/>
    <property type="molecule type" value="Genomic_DNA"/>
</dbReference>
<dbReference type="Gene3D" id="2.60.40.1180">
    <property type="entry name" value="Golgi alpha-mannosidase II"/>
    <property type="match status" value="2"/>
</dbReference>
<name>A0ABY1WLY6_9GAMM</name>
<accession>A0ABY1WLY6</accession>
<dbReference type="InterPro" id="IPR048395">
    <property type="entry name" value="Glyco_hydro_31_C"/>
</dbReference>
<organism evidence="6 7">
    <name type="scientific">Corallincola spongiicola</name>
    <dbReference type="NCBI Taxonomy" id="2520508"/>
    <lineage>
        <taxon>Bacteria</taxon>
        <taxon>Pseudomonadati</taxon>
        <taxon>Pseudomonadota</taxon>
        <taxon>Gammaproteobacteria</taxon>
        <taxon>Alteromonadales</taxon>
        <taxon>Psychromonadaceae</taxon>
        <taxon>Corallincola</taxon>
    </lineage>
</organism>
<dbReference type="Proteomes" id="UP000292544">
    <property type="component" value="Unassembled WGS sequence"/>
</dbReference>
<dbReference type="Gene3D" id="3.20.20.80">
    <property type="entry name" value="Glycosidases"/>
    <property type="match status" value="1"/>
</dbReference>
<protein>
    <submittedName>
        <fullName evidence="6">DUF5110 domain-containing protein</fullName>
    </submittedName>
</protein>
<feature type="domain" description="DUF5110" evidence="4">
    <location>
        <begin position="742"/>
        <end position="811"/>
    </location>
</feature>
<keyword evidence="2" id="KW-0326">Glycosidase</keyword>
<dbReference type="InterPro" id="IPR017853">
    <property type="entry name" value="GH"/>
</dbReference>
<gene>
    <name evidence="6" type="ORF">EXY25_16435</name>
</gene>
<keyword evidence="2" id="KW-0378">Hydrolase</keyword>
<dbReference type="InterPro" id="IPR013780">
    <property type="entry name" value="Glyco_hydro_b"/>
</dbReference>
<feature type="domain" description="Glycoside hydrolase family 31 TIM barrel" evidence="3">
    <location>
        <begin position="272"/>
        <end position="615"/>
    </location>
</feature>
<dbReference type="SUPFAM" id="SSF74650">
    <property type="entry name" value="Galactose mutarotase-like"/>
    <property type="match status" value="1"/>
</dbReference>
<sequence length="864" mass="94775">MSMLGLHSLLRGLPSVTLSAITLTISACSSGGSSSVEGPLQSQYIDAQQPQLLITGGQGDVMVTLLDDDLLHIAYHSELSAGQPYFSPMLAQTQFDGPASHQYDPSSQTLSTALLSVTLEKGCLLTTDLSQPEPITLTRLCLAESDDDELELTLSQENFSHIYGLGQKLDTSDDGANWLGEERLPATSTGNAMAYSDIAASGDTQIPVAYVLGEGMDNYGLFFDTHYPLSFDFESPQWQVSSEEPSLGVFLFTGTDLKQLRSRYLDLTGRAPVPPLKAFGLWVSEYGYDNWQELDSKLASLKQAQFPIDGFVMDLQWFGGIETSSEDTQMGSLTWDREAFPEPEKKIAALAEQNIALIHIEESYVGAGLPEYQQLAEKRQLAMDCEAPCTTPSKLSSNPWWGIGGMIDWTSSSARVDWHNEKRVALIDDGFLGHWTDLGEPELYDYSSIYSGLEWYGEPRTDHPSVHNLLNFYWSQGIAEQTAATHPDRRPWILSRSGAAGSQRFGVAMWSGDVASRFLAVEAQMPAQTNMSLSGFDYYGSDIGGFHRGGTSGRNLDTLYTRWLATSVLMEIPLRPHTENLCNCKETAPDRVGDQVSNLANLRTRYRLTPYLYSLAHHATLTGEAMFPPLVYHFQQDANARDVDQTKMIGESLLFTAITDNEDQVNSYLPAGSWVNYYDLAEVTQSSGAVFQHSVTGQLSESETVVRAPLFMRAGAIVPTLGEDVADLGRVAAADIQWFENLQLNVVADSQSHQFSLYEDDGLTQSYLNDGLAETVIELAPQADGYLVTLSPNQVAKSSAAQRQLSVTFVTPEDTISQVEVNGERLPQVTPQSGDIGWYLLNGGLVAVLGEVSVGAEQAIRFVR</sequence>
<dbReference type="Pfam" id="PF17137">
    <property type="entry name" value="DUF5110"/>
    <property type="match status" value="1"/>
</dbReference>
<dbReference type="CDD" id="cd14752">
    <property type="entry name" value="GH31_N"/>
    <property type="match status" value="1"/>
</dbReference>